<proteinExistence type="predicted"/>
<dbReference type="AlphaFoldDB" id="A0AAD8U959"/>
<evidence type="ECO:0000313" key="2">
    <source>
        <dbReference type="Proteomes" id="UP001244207"/>
    </source>
</evidence>
<dbReference type="Proteomes" id="UP001244207">
    <property type="component" value="Unassembled WGS sequence"/>
</dbReference>
<keyword evidence="2" id="KW-1185">Reference proteome</keyword>
<accession>A0AAD8U959</accession>
<dbReference type="RefSeq" id="XP_060357230.1">
    <property type="nucleotide sequence ID" value="XM_060501867.1"/>
</dbReference>
<name>A0AAD8U959_GLOAC</name>
<evidence type="ECO:0000313" key="1">
    <source>
        <dbReference type="EMBL" id="KAK1703150.1"/>
    </source>
</evidence>
<dbReference type="EMBL" id="JAHMHS010000291">
    <property type="protein sequence ID" value="KAK1703150.1"/>
    <property type="molecule type" value="Genomic_DNA"/>
</dbReference>
<sequence>MSFIKRERHVPTRIETDVLLTSETPVPLPEVPPRQKWPPILLPQSQTPITPNTVSPDSASIAQLESCLEEVAYGAWLKLAVGSSSSNGYCYSRAKRTLNGCILSQKKPRYLVGESSAKNLARRACCAPVSTRSFVLYSFVLESYFRTSLLLSGEEETG</sequence>
<dbReference type="GeneID" id="85385766"/>
<organism evidence="1 2">
    <name type="scientific">Glomerella acutata</name>
    <name type="common">Colletotrichum acutatum</name>
    <dbReference type="NCBI Taxonomy" id="27357"/>
    <lineage>
        <taxon>Eukaryota</taxon>
        <taxon>Fungi</taxon>
        <taxon>Dikarya</taxon>
        <taxon>Ascomycota</taxon>
        <taxon>Pezizomycotina</taxon>
        <taxon>Sordariomycetes</taxon>
        <taxon>Hypocreomycetidae</taxon>
        <taxon>Glomerellales</taxon>
        <taxon>Glomerellaceae</taxon>
        <taxon>Colletotrichum</taxon>
        <taxon>Colletotrichum acutatum species complex</taxon>
    </lineage>
</organism>
<protein>
    <submittedName>
        <fullName evidence="1">Uncharacterized protein</fullName>
    </submittedName>
</protein>
<gene>
    <name evidence="1" type="ORF">BDZ83DRAFT_240136</name>
</gene>
<comment type="caution">
    <text evidence="1">The sequence shown here is derived from an EMBL/GenBank/DDBJ whole genome shotgun (WGS) entry which is preliminary data.</text>
</comment>
<reference evidence="1" key="1">
    <citation type="submission" date="2021-12" db="EMBL/GenBank/DDBJ databases">
        <title>Comparative genomics, transcriptomics and evolutionary studies reveal genomic signatures of adaptation to plant cell wall in hemibiotrophic fungi.</title>
        <authorList>
            <consortium name="DOE Joint Genome Institute"/>
            <person name="Baroncelli R."/>
            <person name="Diaz J.F."/>
            <person name="Benocci T."/>
            <person name="Peng M."/>
            <person name="Battaglia E."/>
            <person name="Haridas S."/>
            <person name="Andreopoulos W."/>
            <person name="Labutti K."/>
            <person name="Pangilinan J."/>
            <person name="Floch G.L."/>
            <person name="Makela M.R."/>
            <person name="Henrissat B."/>
            <person name="Grigoriev I.V."/>
            <person name="Crouch J.A."/>
            <person name="De Vries R.P."/>
            <person name="Sukno S.A."/>
            <person name="Thon M.R."/>
        </authorList>
    </citation>
    <scope>NUCLEOTIDE SEQUENCE</scope>
    <source>
        <strain evidence="1">CBS 112980</strain>
    </source>
</reference>